<evidence type="ECO:0000256" key="4">
    <source>
        <dbReference type="ARBA" id="ARBA00022691"/>
    </source>
</evidence>
<comment type="catalytic activity">
    <reaction evidence="5">
        <text>uridine(2552) in 23S rRNA + S-adenosyl-L-methionine = 2'-O-methyluridine(2552) in 23S rRNA + S-adenosyl-L-homocysteine + H(+)</text>
        <dbReference type="Rhea" id="RHEA:42720"/>
        <dbReference type="Rhea" id="RHEA-COMP:10202"/>
        <dbReference type="Rhea" id="RHEA-COMP:10203"/>
        <dbReference type="ChEBI" id="CHEBI:15378"/>
        <dbReference type="ChEBI" id="CHEBI:57856"/>
        <dbReference type="ChEBI" id="CHEBI:59789"/>
        <dbReference type="ChEBI" id="CHEBI:65315"/>
        <dbReference type="ChEBI" id="CHEBI:74478"/>
        <dbReference type="EC" id="2.1.1.166"/>
    </reaction>
</comment>
<feature type="region of interest" description="Disordered" evidence="6">
    <location>
        <begin position="100"/>
        <end position="119"/>
    </location>
</feature>
<feature type="domain" description="TRAM" evidence="7">
    <location>
        <begin position="213"/>
        <end position="271"/>
    </location>
</feature>
<keyword evidence="1 5" id="KW-0698">rRNA processing</keyword>
<dbReference type="Gene3D" id="3.40.50.150">
    <property type="entry name" value="Vaccinia Virus protein VP39"/>
    <property type="match status" value="1"/>
</dbReference>
<dbReference type="EMBL" id="AOIN01000008">
    <property type="protein sequence ID" value="ELZ06447.1"/>
    <property type="molecule type" value="Genomic_DNA"/>
</dbReference>
<evidence type="ECO:0000256" key="5">
    <source>
        <dbReference type="HAMAP-Rule" id="MF_01547"/>
    </source>
</evidence>
<keyword evidence="4 5" id="KW-0949">S-adenosyl-L-methionine</keyword>
<evidence type="ECO:0000256" key="1">
    <source>
        <dbReference type="ARBA" id="ARBA00022552"/>
    </source>
</evidence>
<feature type="binding site" evidence="5">
    <location>
        <position position="48"/>
    </location>
    <ligand>
        <name>S-adenosyl-L-methionine</name>
        <dbReference type="ChEBI" id="CHEBI:59789"/>
    </ligand>
</feature>
<proteinExistence type="inferred from homology"/>
<keyword evidence="3 5" id="KW-0808">Transferase</keyword>
<dbReference type="InterPro" id="IPR029063">
    <property type="entry name" value="SAM-dependent_MTases_sf"/>
</dbReference>
<dbReference type="STRING" id="1227492.C482_01465"/>
<dbReference type="PANTHER" id="PTHR10920:SF13">
    <property type="entry name" value="PRE-RRNA 2'-O-RIBOSE RNA METHYLTRANSFERASE FTSJ3"/>
    <property type="match status" value="1"/>
</dbReference>
<dbReference type="GO" id="GO:0005737">
    <property type="term" value="C:cytoplasm"/>
    <property type="evidence" value="ECO:0007669"/>
    <property type="project" value="UniProtKB-SubCell"/>
</dbReference>
<evidence type="ECO:0000313" key="8">
    <source>
        <dbReference type="EMBL" id="ELZ06447.1"/>
    </source>
</evidence>
<feature type="binding site" evidence="5">
    <location>
        <position position="50"/>
    </location>
    <ligand>
        <name>S-adenosyl-L-methionine</name>
        <dbReference type="ChEBI" id="CHEBI:59789"/>
    </ligand>
</feature>
<evidence type="ECO:0000256" key="2">
    <source>
        <dbReference type="ARBA" id="ARBA00022603"/>
    </source>
</evidence>
<dbReference type="PATRIC" id="fig|1227492.4.peg.285"/>
<evidence type="ECO:0000256" key="3">
    <source>
        <dbReference type="ARBA" id="ARBA00022679"/>
    </source>
</evidence>
<organism evidence="8 9">
    <name type="scientific">Natrialba chahannaoensis JCM 10990</name>
    <dbReference type="NCBI Taxonomy" id="1227492"/>
    <lineage>
        <taxon>Archaea</taxon>
        <taxon>Methanobacteriati</taxon>
        <taxon>Methanobacteriota</taxon>
        <taxon>Stenosarchaea group</taxon>
        <taxon>Halobacteria</taxon>
        <taxon>Halobacteriales</taxon>
        <taxon>Natrialbaceae</taxon>
        <taxon>Natrialba</taxon>
    </lineage>
</organism>
<reference evidence="8 9" key="1">
    <citation type="journal article" date="2014" name="PLoS Genet.">
        <title>Phylogenetically driven sequencing of extremely halophilic archaea reveals strategies for static and dynamic osmo-response.</title>
        <authorList>
            <person name="Becker E.A."/>
            <person name="Seitzer P.M."/>
            <person name="Tritt A."/>
            <person name="Larsen D."/>
            <person name="Krusor M."/>
            <person name="Yao A.I."/>
            <person name="Wu D."/>
            <person name="Madern D."/>
            <person name="Eisen J.A."/>
            <person name="Darling A.E."/>
            <person name="Facciotti M.T."/>
        </authorList>
    </citation>
    <scope>NUCLEOTIDE SEQUENCE [LARGE SCALE GENOMIC DNA]</scope>
    <source>
        <strain evidence="8 9">JCM 10990</strain>
    </source>
</reference>
<dbReference type="InterPro" id="IPR002792">
    <property type="entry name" value="TRAM_dom"/>
</dbReference>
<dbReference type="EC" id="2.1.1.166" evidence="5"/>
<dbReference type="InterPro" id="IPR002877">
    <property type="entry name" value="RNA_MeTrfase_FtsJ_dom"/>
</dbReference>
<comment type="subcellular location">
    <subcellularLocation>
        <location evidence="5">Cytoplasm</location>
    </subcellularLocation>
</comment>
<feature type="binding site" evidence="5">
    <location>
        <position position="126"/>
    </location>
    <ligand>
        <name>S-adenosyl-L-methionine</name>
        <dbReference type="ChEBI" id="CHEBI:59789"/>
    </ligand>
</feature>
<protein>
    <recommendedName>
        <fullName evidence="5">Ribosomal RNA large subunit methyltransferase E</fullName>
        <ecNumber evidence="5">2.1.1.166</ecNumber>
    </recommendedName>
    <alternativeName>
        <fullName evidence="5">23S rRNA Um2552 methyltransferase</fullName>
    </alternativeName>
    <alternativeName>
        <fullName evidence="5">rRNA (uridine-2'-O-)-methyltransferase</fullName>
    </alternativeName>
</protein>
<feature type="binding site" evidence="5">
    <location>
        <position position="87"/>
    </location>
    <ligand>
        <name>S-adenosyl-L-methionine</name>
        <dbReference type="ChEBI" id="CHEBI:59789"/>
    </ligand>
</feature>
<evidence type="ECO:0000313" key="9">
    <source>
        <dbReference type="Proteomes" id="UP000011693"/>
    </source>
</evidence>
<dbReference type="SUPFAM" id="SSF53335">
    <property type="entry name" value="S-adenosyl-L-methionine-dependent methyltransferases"/>
    <property type="match status" value="1"/>
</dbReference>
<feature type="compositionally biased region" description="Low complexity" evidence="6">
    <location>
        <begin position="100"/>
        <end position="113"/>
    </location>
</feature>
<dbReference type="PROSITE" id="PS50926">
    <property type="entry name" value="TRAM"/>
    <property type="match status" value="1"/>
</dbReference>
<dbReference type="InterPro" id="IPR012340">
    <property type="entry name" value="NA-bd_OB-fold"/>
</dbReference>
<dbReference type="GO" id="GO:0008650">
    <property type="term" value="F:rRNA (uridine-2'-O-)-methyltransferase activity"/>
    <property type="evidence" value="ECO:0007669"/>
    <property type="project" value="UniProtKB-UniRule"/>
</dbReference>
<name>M0B7G4_9EURY</name>
<feature type="binding site" evidence="5">
    <location>
        <position position="68"/>
    </location>
    <ligand>
        <name>S-adenosyl-L-methionine</name>
        <dbReference type="ChEBI" id="CHEBI:59789"/>
    </ligand>
</feature>
<dbReference type="SUPFAM" id="SSF50249">
    <property type="entry name" value="Nucleic acid-binding proteins"/>
    <property type="match status" value="1"/>
</dbReference>
<dbReference type="Pfam" id="PF01938">
    <property type="entry name" value="TRAM"/>
    <property type="match status" value="1"/>
</dbReference>
<evidence type="ECO:0000256" key="6">
    <source>
        <dbReference type="SAM" id="MobiDB-lite"/>
    </source>
</evidence>
<dbReference type="RefSeq" id="WP_006165572.1">
    <property type="nucleotide sequence ID" value="NZ_AOIN01000008.1"/>
</dbReference>
<keyword evidence="9" id="KW-1185">Reference proteome</keyword>
<accession>M0B7G4</accession>
<keyword evidence="2 5" id="KW-0489">Methyltransferase</keyword>
<dbReference type="HAMAP" id="MF_01547">
    <property type="entry name" value="RNA_methyltr_E"/>
    <property type="match status" value="1"/>
</dbReference>
<dbReference type="AlphaFoldDB" id="M0B7G4"/>
<dbReference type="Proteomes" id="UP000011693">
    <property type="component" value="Unassembled WGS sequence"/>
</dbReference>
<comment type="similarity">
    <text evidence="5">Belongs to the class I-like SAM-binding methyltransferase superfamily. RNA methyltransferase RlmE family.</text>
</comment>
<comment type="function">
    <text evidence="5">Specifically methylates the uridine in position 2552 of 23S rRNA at the 2'-O position of the ribose in the fully assembled 50S ribosomal subunit.</text>
</comment>
<dbReference type="Gene3D" id="2.40.50.140">
    <property type="entry name" value="Nucleic acid-binding proteins"/>
    <property type="match status" value="1"/>
</dbReference>
<feature type="active site" description="Proton acceptor" evidence="5">
    <location>
        <position position="166"/>
    </location>
</feature>
<sequence>MARKDHYYNKAKQEGYRSRAAYKLKQLDQLENVISGGDTVVDLGAAPGGWLEVAAEAVGPQGQVIGVDLQRIRDFDDHDTIETLRGDMTEERTRERVIEAAGGDAESAETGTATGTGGPVDVVISDMAPNMSGEYSLDQARSLHLARQAFETALELLATDGDFIVKVFEGPDVDDFRADVEEEFQYVRATSPKASRDESSEVYFIGKGRLTAPVSSGDELEVEIVDTGTEGDGIASIEGYRLFVPGTAEGEVVTVRVGDVKPNFGFAERIDEE</sequence>
<dbReference type="InterPro" id="IPR015507">
    <property type="entry name" value="rRNA-MeTfrase_E"/>
</dbReference>
<evidence type="ECO:0000259" key="7">
    <source>
        <dbReference type="PROSITE" id="PS50926"/>
    </source>
</evidence>
<comment type="caution">
    <text evidence="8">The sequence shown here is derived from an EMBL/GenBank/DDBJ whole genome shotgun (WGS) entry which is preliminary data.</text>
</comment>
<gene>
    <name evidence="8" type="primary">rrmJ</name>
    <name evidence="5" type="synonym">rlmE</name>
    <name evidence="8" type="ORF">C482_01465</name>
</gene>
<dbReference type="InterPro" id="IPR050082">
    <property type="entry name" value="RNA_methyltr_RlmE"/>
</dbReference>
<keyword evidence="5" id="KW-0963">Cytoplasm</keyword>
<dbReference type="OrthoDB" id="26307at2157"/>
<dbReference type="Pfam" id="PF01728">
    <property type="entry name" value="FtsJ"/>
    <property type="match status" value="1"/>
</dbReference>
<dbReference type="PANTHER" id="PTHR10920">
    <property type="entry name" value="RIBOSOMAL RNA METHYLTRANSFERASE"/>
    <property type="match status" value="1"/>
</dbReference>